<evidence type="ECO:0000313" key="2">
    <source>
        <dbReference type="EMBL" id="KGN85357.1"/>
    </source>
</evidence>
<comment type="caution">
    <text evidence="2">The sequence shown here is derived from an EMBL/GenBank/DDBJ whole genome shotgun (WGS) entry which is preliminary data.</text>
</comment>
<evidence type="ECO:0000313" key="3">
    <source>
        <dbReference type="Proteomes" id="UP000030130"/>
    </source>
</evidence>
<protein>
    <recommendedName>
        <fullName evidence="1">DUF6602 domain-containing protein</fullName>
    </recommendedName>
</protein>
<dbReference type="Pfam" id="PF20247">
    <property type="entry name" value="DUF6602"/>
    <property type="match status" value="1"/>
</dbReference>
<accession>A0A0A2F5P1</accession>
<dbReference type="RefSeq" id="WP_025003736.1">
    <property type="nucleotide sequence ID" value="NZ_JRAI01000056.1"/>
</dbReference>
<gene>
    <name evidence="2" type="ORF">HR08_06140</name>
</gene>
<dbReference type="InterPro" id="IPR046537">
    <property type="entry name" value="DUF6602"/>
</dbReference>
<dbReference type="AlphaFoldDB" id="A0A0A2F5P1"/>
<evidence type="ECO:0000259" key="1">
    <source>
        <dbReference type="Pfam" id="PF20247"/>
    </source>
</evidence>
<dbReference type="OrthoDB" id="9923276at2"/>
<name>A0A0A2F5P1_9PORP</name>
<dbReference type="EMBL" id="JRAI01000056">
    <property type="protein sequence ID" value="KGN85357.1"/>
    <property type="molecule type" value="Genomic_DNA"/>
</dbReference>
<reference evidence="2 3" key="1">
    <citation type="submission" date="2014-08" db="EMBL/GenBank/DDBJ databases">
        <title>Porphyromonas gulae strain:COT-052_OH1451 Genome sequencing.</title>
        <authorList>
            <person name="Wallis C."/>
            <person name="Deusch O."/>
            <person name="O'Flynn C."/>
            <person name="Davis I."/>
            <person name="Jospin G."/>
            <person name="Darling A.E."/>
            <person name="Coil D.A."/>
            <person name="Alexiev A."/>
            <person name="Horsfall A."/>
            <person name="Kirkwood N."/>
            <person name="Harris S."/>
            <person name="Eisen J.A."/>
        </authorList>
    </citation>
    <scope>NUCLEOTIDE SEQUENCE [LARGE SCALE GENOMIC DNA]</scope>
    <source>
        <strain evidence="3">COT-052 OH1451</strain>
    </source>
</reference>
<feature type="domain" description="DUF6602" evidence="1">
    <location>
        <begin position="24"/>
        <end position="106"/>
    </location>
</feature>
<dbReference type="Proteomes" id="UP000030130">
    <property type="component" value="Unassembled WGS sequence"/>
</dbReference>
<proteinExistence type="predicted"/>
<sequence>MMDFNYYSRRQIELVEFSEKVYHKGLRHTGINGCLYEDILLKYLREDIPEFTFFKGQIRTDNNSSPQYDIIICKKDTPQKDFLKEINPYINIVEREDCLGVIEVKKWAYPKMISCAGDINRSYELFNAVFPNLKYIFVCFRFKDRKKGGDNVWEICKSELLINDKFCFWGNVHHIDSEWVFPWIENKPLIERNSSYLGEYENLINTIKNLI</sequence>
<organism evidence="2 3">
    <name type="scientific">Porphyromonas gulae</name>
    <dbReference type="NCBI Taxonomy" id="111105"/>
    <lineage>
        <taxon>Bacteria</taxon>
        <taxon>Pseudomonadati</taxon>
        <taxon>Bacteroidota</taxon>
        <taxon>Bacteroidia</taxon>
        <taxon>Bacteroidales</taxon>
        <taxon>Porphyromonadaceae</taxon>
        <taxon>Porphyromonas</taxon>
    </lineage>
</organism>